<dbReference type="PANTHER" id="PTHR48079:SF6">
    <property type="entry name" value="NAD(P)-BINDING DOMAIN-CONTAINING PROTEIN-RELATED"/>
    <property type="match status" value="1"/>
</dbReference>
<protein>
    <submittedName>
        <fullName evidence="2">NAD-dependent epimerase/dehydratase family protein</fullName>
    </submittedName>
</protein>
<dbReference type="EMBL" id="VIFK01000110">
    <property type="protein sequence ID" value="TQE98946.1"/>
    <property type="molecule type" value="Genomic_DNA"/>
</dbReference>
<dbReference type="InterPro" id="IPR001509">
    <property type="entry name" value="Epimerase_deHydtase"/>
</dbReference>
<reference evidence="2 3" key="1">
    <citation type="submission" date="2019-06" db="EMBL/GenBank/DDBJ databases">
        <title>Metagenome assembled Genome of Spiribacter salinus SL48-SHIP from the microbial mat of Salt Lake 48 (Novosibirsk region, Russia).</title>
        <authorList>
            <person name="Shipova A."/>
            <person name="Rozanov A.S."/>
            <person name="Bryanskaya A.V."/>
            <person name="Peltek S.E."/>
        </authorList>
    </citation>
    <scope>NUCLEOTIDE SEQUENCE [LARGE SCALE GENOMIC DNA]</scope>
    <source>
        <strain evidence="2">SL48-SHIP-2</strain>
    </source>
</reference>
<evidence type="ECO:0000313" key="3">
    <source>
        <dbReference type="Proteomes" id="UP000315400"/>
    </source>
</evidence>
<dbReference type="GO" id="GO:0004029">
    <property type="term" value="F:aldehyde dehydrogenase (NAD+) activity"/>
    <property type="evidence" value="ECO:0007669"/>
    <property type="project" value="TreeGrafter"/>
</dbReference>
<feature type="domain" description="NAD-dependent epimerase/dehydratase" evidence="1">
    <location>
        <begin position="20"/>
        <end position="229"/>
    </location>
</feature>
<dbReference type="AlphaFoldDB" id="A0A540VQK2"/>
<dbReference type="Gene3D" id="3.40.50.720">
    <property type="entry name" value="NAD(P)-binding Rossmann-like Domain"/>
    <property type="match status" value="1"/>
</dbReference>
<organism evidence="2 3">
    <name type="scientific">Spiribacter salinus</name>
    <dbReference type="NCBI Taxonomy" id="1335746"/>
    <lineage>
        <taxon>Bacteria</taxon>
        <taxon>Pseudomonadati</taxon>
        <taxon>Pseudomonadota</taxon>
        <taxon>Gammaproteobacteria</taxon>
        <taxon>Chromatiales</taxon>
        <taxon>Ectothiorhodospiraceae</taxon>
        <taxon>Spiribacter</taxon>
    </lineage>
</organism>
<gene>
    <name evidence="2" type="ORF">FKY71_11160</name>
</gene>
<dbReference type="InterPro" id="IPR051783">
    <property type="entry name" value="NAD(P)-dependent_oxidoreduct"/>
</dbReference>
<dbReference type="Pfam" id="PF01370">
    <property type="entry name" value="Epimerase"/>
    <property type="match status" value="1"/>
</dbReference>
<comment type="caution">
    <text evidence="2">The sequence shown here is derived from an EMBL/GenBank/DDBJ whole genome shotgun (WGS) entry which is preliminary data.</text>
</comment>
<proteinExistence type="predicted"/>
<evidence type="ECO:0000313" key="2">
    <source>
        <dbReference type="EMBL" id="TQE98946.1"/>
    </source>
</evidence>
<dbReference type="Proteomes" id="UP000315400">
    <property type="component" value="Unassembled WGS sequence"/>
</dbReference>
<dbReference type="PANTHER" id="PTHR48079">
    <property type="entry name" value="PROTEIN YEEZ"/>
    <property type="match status" value="1"/>
</dbReference>
<sequence>MGDPIERGGARVAEQQPCRVLVTGASGFIGRALLPALAAEGHGVTAATWRLTPDNPGGEAAQREALAGCDRVIHLAAEAHQRVAGRSLESLRAVNVEATLALAHQARAAGVRHFIFMSSIGVLGQSSPAPLDESAPVAPTEPYARSKAEAEAALWSLADDDMAVSVVRPPLVHGPHAPGNFGRLLDWAHKGMPLPLAGITDNRRSLLGLHNLVDFLCHLLVNPHARNQTFHVCDDETVSTAGLLRVLARATGREPRLFYIPPVLLRWAARVLPGTGAVQRLLGSLTVDNQKAYRLLGWRPPWTLEQGLSFAVSSHQRAPE</sequence>
<dbReference type="SUPFAM" id="SSF51735">
    <property type="entry name" value="NAD(P)-binding Rossmann-fold domains"/>
    <property type="match status" value="1"/>
</dbReference>
<dbReference type="STRING" id="1260251.SPISAL_08125"/>
<name>A0A540VQK2_9GAMM</name>
<dbReference type="GO" id="GO:0005737">
    <property type="term" value="C:cytoplasm"/>
    <property type="evidence" value="ECO:0007669"/>
    <property type="project" value="TreeGrafter"/>
</dbReference>
<evidence type="ECO:0000259" key="1">
    <source>
        <dbReference type="Pfam" id="PF01370"/>
    </source>
</evidence>
<accession>A0A540VQK2</accession>
<dbReference type="InterPro" id="IPR036291">
    <property type="entry name" value="NAD(P)-bd_dom_sf"/>
</dbReference>